<dbReference type="EMBL" id="MQUQ01000007">
    <property type="protein sequence ID" value="OLZ51618.1"/>
    <property type="molecule type" value="Genomic_DNA"/>
</dbReference>
<dbReference type="Proteomes" id="UP000187486">
    <property type="component" value="Unassembled WGS sequence"/>
</dbReference>
<evidence type="ECO:0000313" key="3">
    <source>
        <dbReference type="Proteomes" id="UP000187486"/>
    </source>
</evidence>
<feature type="region of interest" description="Disordered" evidence="1">
    <location>
        <begin position="1"/>
        <end position="20"/>
    </location>
</feature>
<comment type="caution">
    <text evidence="2">The sequence shown here is derived from an EMBL/GenBank/DDBJ whole genome shotgun (WGS) entry which is preliminary data.</text>
</comment>
<protein>
    <submittedName>
        <fullName evidence="2">Uncharacterized protein</fullName>
    </submittedName>
</protein>
<accession>A0A1R0KU32</accession>
<name>A0A1R0KU32_9PSEU</name>
<gene>
    <name evidence="2" type="ORF">BS329_15235</name>
</gene>
<dbReference type="RefSeq" id="WP_076161150.1">
    <property type="nucleotide sequence ID" value="NZ_MQUQ01000007.1"/>
</dbReference>
<evidence type="ECO:0000313" key="2">
    <source>
        <dbReference type="EMBL" id="OLZ51618.1"/>
    </source>
</evidence>
<proteinExistence type="predicted"/>
<organism evidence="2 3">
    <name type="scientific">Amycolatopsis coloradensis</name>
    <dbReference type="NCBI Taxonomy" id="76021"/>
    <lineage>
        <taxon>Bacteria</taxon>
        <taxon>Bacillati</taxon>
        <taxon>Actinomycetota</taxon>
        <taxon>Actinomycetes</taxon>
        <taxon>Pseudonocardiales</taxon>
        <taxon>Pseudonocardiaceae</taxon>
        <taxon>Amycolatopsis</taxon>
    </lineage>
</organism>
<reference evidence="2 3" key="1">
    <citation type="submission" date="2016-01" db="EMBL/GenBank/DDBJ databases">
        <title>Amycolatopsis coloradensis genome sequencing and assembly.</title>
        <authorList>
            <person name="Mayilraj S."/>
        </authorList>
    </citation>
    <scope>NUCLEOTIDE SEQUENCE [LARGE SCALE GENOMIC DNA]</scope>
    <source>
        <strain evidence="2 3">DSM 44225</strain>
    </source>
</reference>
<dbReference type="AlphaFoldDB" id="A0A1R0KU32"/>
<sequence length="70" mass="7937">MGGDSSGEVDRRAELGLSRPSIPSEVDRALLTDLSGDLGVYDLSPEIRYRLRERFWRRVDETTTRTPDTP</sequence>
<dbReference type="OrthoDB" id="9800236at2"/>
<dbReference type="STRING" id="76021.BS329_15235"/>
<evidence type="ECO:0000256" key="1">
    <source>
        <dbReference type="SAM" id="MobiDB-lite"/>
    </source>
</evidence>
<keyword evidence="3" id="KW-1185">Reference proteome</keyword>